<dbReference type="Pfam" id="PF01423">
    <property type="entry name" value="LSM"/>
    <property type="match status" value="1"/>
</dbReference>
<protein>
    <recommendedName>
        <fullName evidence="9">U6 snRNA-associated Sm-like protein LSm4</fullName>
    </recommendedName>
</protein>
<comment type="subcellular location">
    <subcellularLocation>
        <location evidence="1 9">Nucleus</location>
    </subcellularLocation>
</comment>
<dbReference type="SMART" id="SM00651">
    <property type="entry name" value="Sm"/>
    <property type="match status" value="1"/>
</dbReference>
<dbReference type="InterPro" id="IPR010920">
    <property type="entry name" value="LSM_dom_sf"/>
</dbReference>
<evidence type="ECO:0000256" key="6">
    <source>
        <dbReference type="ARBA" id="ARBA00023187"/>
    </source>
</evidence>
<dbReference type="OrthoDB" id="747253at2759"/>
<keyword evidence="5 9" id="KW-0694">RNA-binding</keyword>
<proteinExistence type="inferred from homology"/>
<organism evidence="11 12">
    <name type="scientific">Cafeteria roenbergensis</name>
    <name type="common">Marine flagellate</name>
    <dbReference type="NCBI Taxonomy" id="33653"/>
    <lineage>
        <taxon>Eukaryota</taxon>
        <taxon>Sar</taxon>
        <taxon>Stramenopiles</taxon>
        <taxon>Bigyra</taxon>
        <taxon>Opalozoa</taxon>
        <taxon>Bicosoecida</taxon>
        <taxon>Cafeteriaceae</taxon>
        <taxon>Cafeteria</taxon>
    </lineage>
</organism>
<keyword evidence="4 9" id="KW-0747">Spliceosome</keyword>
<evidence type="ECO:0000256" key="7">
    <source>
        <dbReference type="ARBA" id="ARBA00023242"/>
    </source>
</evidence>
<evidence type="ECO:0000256" key="9">
    <source>
        <dbReference type="RuleBase" id="RU365049"/>
    </source>
</evidence>
<accession>A0A5A8EE68</accession>
<dbReference type="InterPro" id="IPR001163">
    <property type="entry name" value="Sm_dom_euk/arc"/>
</dbReference>
<dbReference type="GO" id="GO:0000398">
    <property type="term" value="P:mRNA splicing, via spliceosome"/>
    <property type="evidence" value="ECO:0007669"/>
    <property type="project" value="InterPro"/>
</dbReference>
<dbReference type="GO" id="GO:0003723">
    <property type="term" value="F:RNA binding"/>
    <property type="evidence" value="ECO:0007669"/>
    <property type="project" value="UniProtKB-KW"/>
</dbReference>
<dbReference type="InterPro" id="IPR047575">
    <property type="entry name" value="Sm"/>
</dbReference>
<dbReference type="Gene3D" id="2.30.30.100">
    <property type="match status" value="1"/>
</dbReference>
<dbReference type="InterPro" id="IPR034101">
    <property type="entry name" value="Lsm4"/>
</dbReference>
<keyword evidence="8 9" id="KW-0687">Ribonucleoprotein</keyword>
<dbReference type="CDD" id="cd01723">
    <property type="entry name" value="LSm4"/>
    <property type="match status" value="1"/>
</dbReference>
<dbReference type="AlphaFoldDB" id="A0A5A8EE68"/>
<dbReference type="Proteomes" id="UP000322899">
    <property type="component" value="Unassembled WGS sequence"/>
</dbReference>
<keyword evidence="6 9" id="KW-0508">mRNA splicing</keyword>
<comment type="function">
    <text evidence="9">Binds specifically to the 3'-terminal U-tract of U6 snRNA.</text>
</comment>
<evidence type="ECO:0000256" key="8">
    <source>
        <dbReference type="ARBA" id="ARBA00023274"/>
    </source>
</evidence>
<dbReference type="PROSITE" id="PS52002">
    <property type="entry name" value="SM"/>
    <property type="match status" value="1"/>
</dbReference>
<feature type="domain" description="Sm" evidence="10">
    <location>
        <begin position="2"/>
        <end position="75"/>
    </location>
</feature>
<comment type="subunit">
    <text evidence="9">LSm subunits form a heteromer with a doughnut shape.</text>
</comment>
<keyword evidence="7 9" id="KW-0539">Nucleus</keyword>
<dbReference type="GO" id="GO:0000956">
    <property type="term" value="P:nuclear-transcribed mRNA catabolic process"/>
    <property type="evidence" value="ECO:0007669"/>
    <property type="project" value="UniProtKB-UniRule"/>
</dbReference>
<name>A0A5A8EE68_CAFRO</name>
<evidence type="ECO:0000313" key="12">
    <source>
        <dbReference type="Proteomes" id="UP000322899"/>
    </source>
</evidence>
<dbReference type="InterPro" id="IPR027141">
    <property type="entry name" value="LSm4/Sm_D1/D3"/>
</dbReference>
<dbReference type="GO" id="GO:0005681">
    <property type="term" value="C:spliceosomal complex"/>
    <property type="evidence" value="ECO:0007669"/>
    <property type="project" value="UniProtKB-UniRule"/>
</dbReference>
<gene>
    <name evidence="9" type="primary">LSM4</name>
    <name evidence="11" type="ORF">FNF27_02232</name>
</gene>
<evidence type="ECO:0000256" key="1">
    <source>
        <dbReference type="ARBA" id="ARBA00004123"/>
    </source>
</evidence>
<evidence type="ECO:0000259" key="10">
    <source>
        <dbReference type="PROSITE" id="PS52002"/>
    </source>
</evidence>
<evidence type="ECO:0000256" key="3">
    <source>
        <dbReference type="ARBA" id="ARBA00022664"/>
    </source>
</evidence>
<evidence type="ECO:0000256" key="5">
    <source>
        <dbReference type="ARBA" id="ARBA00022884"/>
    </source>
</evidence>
<dbReference type="PANTHER" id="PTHR23338">
    <property type="entry name" value="SMALL NUCLEAR RIBONUCLEOPROTEIN SM"/>
    <property type="match status" value="1"/>
</dbReference>
<comment type="caution">
    <text evidence="11">The sequence shown here is derived from an EMBL/GenBank/DDBJ whole genome shotgun (WGS) entry which is preliminary data.</text>
</comment>
<comment type="similarity">
    <text evidence="2 9">Belongs to the snRNP Sm proteins family.</text>
</comment>
<evidence type="ECO:0000256" key="4">
    <source>
        <dbReference type="ARBA" id="ARBA00022728"/>
    </source>
</evidence>
<dbReference type="EMBL" id="VLTO01000009">
    <property type="protein sequence ID" value="KAA0176175.1"/>
    <property type="molecule type" value="Genomic_DNA"/>
</dbReference>
<reference evidence="11 12" key="1">
    <citation type="submission" date="2019-07" db="EMBL/GenBank/DDBJ databases">
        <title>Genomes of Cafeteria roenbergensis.</title>
        <authorList>
            <person name="Fischer M.G."/>
            <person name="Hackl T."/>
            <person name="Roman M."/>
        </authorList>
    </citation>
    <scope>NUCLEOTIDE SEQUENCE [LARGE SCALE GENOMIC DNA]</scope>
    <source>
        <strain evidence="11 12">E4-10P</strain>
    </source>
</reference>
<evidence type="ECO:0000256" key="2">
    <source>
        <dbReference type="ARBA" id="ARBA00006850"/>
    </source>
</evidence>
<sequence length="139" mass="15129">MFPLSLLNAATDNQILIELKNGFCYNGLLVNCDKFMNVNLKDVTLTSKNGQEFWKLNSCYIRGATIKYFQVEPELADRVKDDDGFSGGAVSRSAPPLSVRGRAAAAAALRPRSLSARASVERRLQDSAISVHPTSHTAA</sequence>
<keyword evidence="3 9" id="KW-0507">mRNA processing</keyword>
<dbReference type="SUPFAM" id="SSF50182">
    <property type="entry name" value="Sm-like ribonucleoproteins"/>
    <property type="match status" value="1"/>
</dbReference>
<evidence type="ECO:0000313" key="11">
    <source>
        <dbReference type="EMBL" id="KAA0176175.1"/>
    </source>
</evidence>